<keyword evidence="1" id="KW-0732">Signal</keyword>
<evidence type="ECO:0000256" key="1">
    <source>
        <dbReference type="SAM" id="SignalP"/>
    </source>
</evidence>
<dbReference type="Gene3D" id="3.40.80.10">
    <property type="entry name" value="Peptidoglycan recognition protein-like"/>
    <property type="match status" value="1"/>
</dbReference>
<accession>A0A0W7WFT1</accession>
<keyword evidence="3" id="KW-1185">Reference proteome</keyword>
<evidence type="ECO:0000313" key="2">
    <source>
        <dbReference type="EMBL" id="KUF09466.1"/>
    </source>
</evidence>
<evidence type="ECO:0000313" key="3">
    <source>
        <dbReference type="Proteomes" id="UP000054396"/>
    </source>
</evidence>
<proteinExistence type="predicted"/>
<dbReference type="OrthoDB" id="7844486at2"/>
<dbReference type="STRING" id="1685382.AVJ23_17650"/>
<dbReference type="GO" id="GO:0009253">
    <property type="term" value="P:peptidoglycan catabolic process"/>
    <property type="evidence" value="ECO:0007669"/>
    <property type="project" value="InterPro"/>
</dbReference>
<protein>
    <submittedName>
        <fullName evidence="2">Uncharacterized protein</fullName>
    </submittedName>
</protein>
<dbReference type="GO" id="GO:0008745">
    <property type="term" value="F:N-acetylmuramoyl-L-alanine amidase activity"/>
    <property type="evidence" value="ECO:0007669"/>
    <property type="project" value="InterPro"/>
</dbReference>
<name>A0A0W7WFT1_9RHOB</name>
<organism evidence="2 3">
    <name type="scientific">Pseudoponticoccus marisrubri</name>
    <dbReference type="NCBI Taxonomy" id="1685382"/>
    <lineage>
        <taxon>Bacteria</taxon>
        <taxon>Pseudomonadati</taxon>
        <taxon>Pseudomonadota</taxon>
        <taxon>Alphaproteobacteria</taxon>
        <taxon>Rhodobacterales</taxon>
        <taxon>Roseobacteraceae</taxon>
        <taxon>Pseudoponticoccus</taxon>
    </lineage>
</organism>
<feature type="signal peptide" evidence="1">
    <location>
        <begin position="1"/>
        <end position="20"/>
    </location>
</feature>
<dbReference type="PANTHER" id="PTHR11022:SF41">
    <property type="entry name" value="PEPTIDOGLYCAN-RECOGNITION PROTEIN LC-RELATED"/>
    <property type="match status" value="1"/>
</dbReference>
<dbReference type="AlphaFoldDB" id="A0A0W7WFT1"/>
<dbReference type="SUPFAM" id="SSF55846">
    <property type="entry name" value="N-acetylmuramoyl-L-alanine amidase-like"/>
    <property type="match status" value="1"/>
</dbReference>
<comment type="caution">
    <text evidence="2">The sequence shown here is derived from an EMBL/GenBank/DDBJ whole genome shotgun (WGS) entry which is preliminary data.</text>
</comment>
<dbReference type="PANTHER" id="PTHR11022">
    <property type="entry name" value="PEPTIDOGLYCAN RECOGNITION PROTEIN"/>
    <property type="match status" value="1"/>
</dbReference>
<gene>
    <name evidence="2" type="ORF">AVJ23_17650</name>
</gene>
<feature type="chain" id="PRO_5006936257" evidence="1">
    <location>
        <begin position="21"/>
        <end position="272"/>
    </location>
</feature>
<dbReference type="InterPro" id="IPR015510">
    <property type="entry name" value="PGRP"/>
</dbReference>
<reference evidence="2 3" key="1">
    <citation type="submission" date="2015-12" db="EMBL/GenBank/DDBJ databases">
        <authorList>
            <person name="Shamseldin A."/>
            <person name="Moawad H."/>
            <person name="Abd El-Rahim W.M."/>
            <person name="Sadowsky M.J."/>
        </authorList>
    </citation>
    <scope>NUCLEOTIDE SEQUENCE [LARGE SCALE GENOMIC DNA]</scope>
    <source>
        <strain evidence="2 3">SJ5A-1</strain>
    </source>
</reference>
<dbReference type="Proteomes" id="UP000054396">
    <property type="component" value="Unassembled WGS sequence"/>
</dbReference>
<dbReference type="RefSeq" id="WP_058863541.1">
    <property type="nucleotide sequence ID" value="NZ_LPXO01000013.1"/>
</dbReference>
<sequence>MPALIRLCLLLLAGATTLSAEPAPLSIEGEIVPALSGIEQATLDTYRHARITHITFHHEGFAGTDADLFARASAARARQSIAQRVRNIHHDHAHNAGLGMIAYHYAVDPAGQIAKGRPVRYKPATRSTLRGSSRRADFDGHFAVVALGDFNHQHLTEAARASYVRVMSEAQRAYRVPTANILPHLHHAQTSCPGTHIMDEIDSLLRRVTTRSLQAELVARGCGTPALSGTWDAPSAAAFERLVAAHGAMLASHAPGDAVLQQMLHDPALACD</sequence>
<dbReference type="EMBL" id="LPXO01000013">
    <property type="protein sequence ID" value="KUF09466.1"/>
    <property type="molecule type" value="Genomic_DNA"/>
</dbReference>
<dbReference type="InterPro" id="IPR036505">
    <property type="entry name" value="Amidase/PGRP_sf"/>
</dbReference>